<dbReference type="AlphaFoldDB" id="A0A1X7TY40"/>
<evidence type="ECO:0000313" key="4">
    <source>
        <dbReference type="EnsemblMetazoa" id="Aqu2.1.20025_001"/>
    </source>
</evidence>
<name>A0A1X7TY40_AMPQE</name>
<comment type="cofactor">
    <cofactor evidence="1">
        <name>a divalent metal cation</name>
        <dbReference type="ChEBI" id="CHEBI:60240"/>
    </cofactor>
</comment>
<organism evidence="4">
    <name type="scientific">Amphimedon queenslandica</name>
    <name type="common">Sponge</name>
    <dbReference type="NCBI Taxonomy" id="400682"/>
    <lineage>
        <taxon>Eukaryota</taxon>
        <taxon>Metazoa</taxon>
        <taxon>Porifera</taxon>
        <taxon>Demospongiae</taxon>
        <taxon>Heteroscleromorpha</taxon>
        <taxon>Haplosclerida</taxon>
        <taxon>Niphatidae</taxon>
        <taxon>Amphimedon</taxon>
    </lineage>
</organism>
<dbReference type="Pfam" id="PF13359">
    <property type="entry name" value="DDE_Tnp_4"/>
    <property type="match status" value="1"/>
</dbReference>
<dbReference type="PANTHER" id="PTHR23080">
    <property type="entry name" value="THAP DOMAIN PROTEIN"/>
    <property type="match status" value="1"/>
</dbReference>
<sequence length="154" mass="17741">MIRLMQNRSLSPLKEFLLTLCRLKRGLTKYQYGNLIVKLMPKEFKMFYPNTRVIVGTSEIFMQRPSNHLTEQATFSSYKNHNTAKALVGITPPGSVSFISRLYRRSISDRSLFYESSILKKMDIGDSVMADRGFNVADILDVRGMKLNAPPRKW</sequence>
<proteinExistence type="predicted"/>
<evidence type="ECO:0000256" key="2">
    <source>
        <dbReference type="ARBA" id="ARBA00022723"/>
    </source>
</evidence>
<dbReference type="GO" id="GO:0046872">
    <property type="term" value="F:metal ion binding"/>
    <property type="evidence" value="ECO:0007669"/>
    <property type="project" value="UniProtKB-KW"/>
</dbReference>
<keyword evidence="2" id="KW-0479">Metal-binding</keyword>
<dbReference type="InParanoid" id="A0A1X7TY40"/>
<evidence type="ECO:0000256" key="1">
    <source>
        <dbReference type="ARBA" id="ARBA00001968"/>
    </source>
</evidence>
<dbReference type="STRING" id="400682.A0A1X7TY40"/>
<dbReference type="InterPro" id="IPR027806">
    <property type="entry name" value="HARBI1_dom"/>
</dbReference>
<accession>A0A1X7TY40</accession>
<feature type="domain" description="DDE Tnp4" evidence="3">
    <location>
        <begin position="56"/>
        <end position="140"/>
    </location>
</feature>
<dbReference type="EnsemblMetazoa" id="Aqu2.1.20025_001">
    <property type="protein sequence ID" value="Aqu2.1.20025_001"/>
    <property type="gene ID" value="Aqu2.1.20025"/>
</dbReference>
<reference evidence="4" key="1">
    <citation type="submission" date="2017-05" db="UniProtKB">
        <authorList>
            <consortium name="EnsemblMetazoa"/>
        </authorList>
    </citation>
    <scope>IDENTIFICATION</scope>
</reference>
<protein>
    <recommendedName>
        <fullName evidence="3">DDE Tnp4 domain-containing protein</fullName>
    </recommendedName>
</protein>
<evidence type="ECO:0000259" key="3">
    <source>
        <dbReference type="Pfam" id="PF13359"/>
    </source>
</evidence>